<reference evidence="2 3" key="1">
    <citation type="submission" date="2018-05" db="EMBL/GenBank/DDBJ databases">
        <title>Genomic Encyclopedia of Archaeal and Bacterial Type Strains, Phase II (KMG-II): from individual species to whole genera.</title>
        <authorList>
            <person name="Goeker M."/>
        </authorList>
    </citation>
    <scope>NUCLEOTIDE SEQUENCE [LARGE SCALE GENOMIC DNA]</scope>
    <source>
        <strain evidence="2 3">DSM 19975</strain>
    </source>
</reference>
<keyword evidence="3" id="KW-1185">Reference proteome</keyword>
<dbReference type="AlphaFoldDB" id="A0A316GSV9"/>
<dbReference type="InterPro" id="IPR014976">
    <property type="entry name" value="AbpA_HamA_C"/>
</dbReference>
<comment type="caution">
    <text evidence="2">The sequence shown here is derived from an EMBL/GenBank/DDBJ whole genome shotgun (WGS) entry which is preliminary data.</text>
</comment>
<dbReference type="EMBL" id="QGHA01000025">
    <property type="protein sequence ID" value="PWK64903.1"/>
    <property type="molecule type" value="Genomic_DNA"/>
</dbReference>
<evidence type="ECO:0000313" key="2">
    <source>
        <dbReference type="EMBL" id="PWK64903.1"/>
    </source>
</evidence>
<organism evidence="2 3">
    <name type="scientific">Mucilaginibacter oryzae</name>
    <dbReference type="NCBI Taxonomy" id="468058"/>
    <lineage>
        <taxon>Bacteria</taxon>
        <taxon>Pseudomonadati</taxon>
        <taxon>Bacteroidota</taxon>
        <taxon>Sphingobacteriia</taxon>
        <taxon>Sphingobacteriales</taxon>
        <taxon>Sphingobacteriaceae</taxon>
        <taxon>Mucilaginibacter</taxon>
    </lineage>
</organism>
<dbReference type="Pfam" id="PF08878">
    <property type="entry name" value="HamA"/>
    <property type="match status" value="1"/>
</dbReference>
<protein>
    <submittedName>
        <fullName evidence="2">Uncharacterized protein DUF1837</fullName>
    </submittedName>
</protein>
<gene>
    <name evidence="2" type="ORF">LX99_05067</name>
</gene>
<name>A0A316GSV9_9SPHI</name>
<evidence type="ECO:0000313" key="3">
    <source>
        <dbReference type="Proteomes" id="UP000245678"/>
    </source>
</evidence>
<accession>A0A316GSV9</accession>
<dbReference type="Proteomes" id="UP000245678">
    <property type="component" value="Unassembled WGS sequence"/>
</dbReference>
<feature type="domain" description="Anti-bacteriophage protein A/HamA C-terminal" evidence="1">
    <location>
        <begin position="12"/>
        <end position="119"/>
    </location>
</feature>
<sequence length="160" mass="18231">MTFKVLIDDAFSVICSDETLTPIDKKRVLSLANDFEDCKWRFEKFQNFIWDNIAETALSSREGDALINNPHSSIKESAKKLRLTDKVDDISSGSELAEILLYGIMKHYYNALPVVPKYTISKTHEITLKELIASILLLMIKTLQFGLAKQDFTTVLKIQD</sequence>
<evidence type="ECO:0000259" key="1">
    <source>
        <dbReference type="Pfam" id="PF08878"/>
    </source>
</evidence>
<proteinExistence type="predicted"/>